<organism evidence="2 3">
    <name type="scientific">Bisbaumannia pacifica</name>
    <dbReference type="NCBI Taxonomy" id="77098"/>
    <lineage>
        <taxon>Bacteria</taxon>
        <taxon>Pseudomonadati</taxon>
        <taxon>Pseudomonadota</taxon>
        <taxon>Gammaproteobacteria</taxon>
        <taxon>Oceanospirillales</taxon>
        <taxon>Halomonadaceae</taxon>
        <taxon>Bisbaumannia</taxon>
    </lineage>
</organism>
<dbReference type="InterPro" id="IPR025747">
    <property type="entry name" value="ThiC-associated_dom"/>
</dbReference>
<proteinExistence type="predicted"/>
<accession>A0ABD4L5W5</accession>
<evidence type="ECO:0000313" key="2">
    <source>
        <dbReference type="EMBL" id="MBH8582034.1"/>
    </source>
</evidence>
<comment type="caution">
    <text evidence="2">The sequence shown here is derived from an EMBL/GenBank/DDBJ whole genome shotgun (WGS) entry which is preliminary data.</text>
</comment>
<name>A0ABD4L5W5_9GAMM</name>
<feature type="domain" description="ThiC-associated" evidence="1">
    <location>
        <begin position="21"/>
        <end position="52"/>
    </location>
</feature>
<dbReference type="EMBL" id="JAEDAF010000072">
    <property type="protein sequence ID" value="MBH8582034.1"/>
    <property type="molecule type" value="Genomic_DNA"/>
</dbReference>
<dbReference type="Pfam" id="PF13667">
    <property type="entry name" value="ThiC-associated"/>
    <property type="match status" value="1"/>
</dbReference>
<dbReference type="Proteomes" id="UP000651738">
    <property type="component" value="Unassembled WGS sequence"/>
</dbReference>
<reference evidence="2 3" key="1">
    <citation type="submission" date="2020-12" db="EMBL/GenBank/DDBJ databases">
        <title>Draft genome sequence of Halomonas pacifica strain CARE-V15.</title>
        <authorList>
            <person name="Vignesh N."/>
            <person name="Thabitha A."/>
            <person name="Saravanan R."/>
            <person name="Manigandan V."/>
        </authorList>
    </citation>
    <scope>NUCLEOTIDE SEQUENCE [LARGE SCALE GENOMIC DNA]</scope>
    <source>
        <strain evidence="2 3">CARE-V15</strain>
    </source>
</reference>
<evidence type="ECO:0000313" key="3">
    <source>
        <dbReference type="Proteomes" id="UP000651738"/>
    </source>
</evidence>
<evidence type="ECO:0000259" key="1">
    <source>
        <dbReference type="Pfam" id="PF13667"/>
    </source>
</evidence>
<protein>
    <recommendedName>
        <fullName evidence="1">ThiC-associated domain-containing protein</fullName>
    </recommendedName>
</protein>
<dbReference type="RefSeq" id="WP_198058675.1">
    <property type="nucleotide sequence ID" value="NZ_JAEDAF010000072.1"/>
</dbReference>
<sequence length="56" mass="6012">MSKTAHFLAETARVDAAAVQPLPGSRKVYVEGSRPDIRVPFREIGLSPTKTSGADE</sequence>
<feature type="non-terminal residue" evidence="2">
    <location>
        <position position="56"/>
    </location>
</feature>
<gene>
    <name evidence="2" type="ORF">I7V36_18195</name>
</gene>
<dbReference type="AlphaFoldDB" id="A0ABD4L5W5"/>